<protein>
    <submittedName>
        <fullName evidence="2">Glycosyltransferase family 4 protein</fullName>
    </submittedName>
</protein>
<gene>
    <name evidence="2" type="ORF">E6K72_07235</name>
</gene>
<dbReference type="GO" id="GO:0016757">
    <property type="term" value="F:glycosyltransferase activity"/>
    <property type="evidence" value="ECO:0007669"/>
    <property type="project" value="InterPro"/>
</dbReference>
<keyword evidence="2" id="KW-0808">Transferase</keyword>
<organism evidence="2 3">
    <name type="scientific">Eiseniibacteriota bacterium</name>
    <dbReference type="NCBI Taxonomy" id="2212470"/>
    <lineage>
        <taxon>Bacteria</taxon>
        <taxon>Candidatus Eiseniibacteriota</taxon>
    </lineage>
</organism>
<dbReference type="EMBL" id="VBOS01000245">
    <property type="protein sequence ID" value="TMQ54821.1"/>
    <property type="molecule type" value="Genomic_DNA"/>
</dbReference>
<dbReference type="SUPFAM" id="SSF53756">
    <property type="entry name" value="UDP-Glycosyltransferase/glycogen phosphorylase"/>
    <property type="match status" value="1"/>
</dbReference>
<evidence type="ECO:0000313" key="3">
    <source>
        <dbReference type="Proteomes" id="UP000317716"/>
    </source>
</evidence>
<dbReference type="InterPro" id="IPR001296">
    <property type="entry name" value="Glyco_trans_1"/>
</dbReference>
<feature type="domain" description="Glycosyl transferase family 1" evidence="1">
    <location>
        <begin position="113"/>
        <end position="259"/>
    </location>
</feature>
<evidence type="ECO:0000313" key="2">
    <source>
        <dbReference type="EMBL" id="TMQ54821.1"/>
    </source>
</evidence>
<comment type="caution">
    <text evidence="2">The sequence shown here is derived from an EMBL/GenBank/DDBJ whole genome shotgun (WGS) entry which is preliminary data.</text>
</comment>
<dbReference type="Pfam" id="PF00534">
    <property type="entry name" value="Glycos_transf_1"/>
    <property type="match status" value="1"/>
</dbReference>
<name>A0A538STZ1_UNCEI</name>
<proteinExistence type="predicted"/>
<sequence>MLGLMRAAERALDASSCDVIWSQWLIPCGAIGARLARRRGVPHLATAHGADVAWLERVARVPGVKSALASLWSHSVLTAPAERTAARVGAALGRSDVRCAPLPASVPASPQAGGLPRLLFLGRFEPIKGPDLLLEALALLPRGLFRDVTLAGAGSLEGALRERSGRLGIPVRFPGVVEGAAKAATLAASHAVVLPSQRLRDGRVEGLPHAAFEALAAGRPLVAPREGALADLIAGSGAGVLYDAPADREGRVRSLARALLALGRRPQGLRELAARARAAGEAFRPPRSLICWHERLIACAAGTA</sequence>
<evidence type="ECO:0000259" key="1">
    <source>
        <dbReference type="Pfam" id="PF00534"/>
    </source>
</evidence>
<accession>A0A538STZ1</accession>
<dbReference type="AlphaFoldDB" id="A0A538STZ1"/>
<dbReference type="PANTHER" id="PTHR12526">
    <property type="entry name" value="GLYCOSYLTRANSFERASE"/>
    <property type="match status" value="1"/>
</dbReference>
<dbReference type="Proteomes" id="UP000317716">
    <property type="component" value="Unassembled WGS sequence"/>
</dbReference>
<reference evidence="2 3" key="1">
    <citation type="journal article" date="2019" name="Nat. Microbiol.">
        <title>Mediterranean grassland soil C-N compound turnover is dependent on rainfall and depth, and is mediated by genomically divergent microorganisms.</title>
        <authorList>
            <person name="Diamond S."/>
            <person name="Andeer P.F."/>
            <person name="Li Z."/>
            <person name="Crits-Christoph A."/>
            <person name="Burstein D."/>
            <person name="Anantharaman K."/>
            <person name="Lane K.R."/>
            <person name="Thomas B.C."/>
            <person name="Pan C."/>
            <person name="Northen T.R."/>
            <person name="Banfield J.F."/>
        </authorList>
    </citation>
    <scope>NUCLEOTIDE SEQUENCE [LARGE SCALE GENOMIC DNA]</scope>
    <source>
        <strain evidence="2">WS_2</strain>
    </source>
</reference>
<dbReference type="Gene3D" id="3.40.50.2000">
    <property type="entry name" value="Glycogen Phosphorylase B"/>
    <property type="match status" value="2"/>
</dbReference>
<dbReference type="CDD" id="cd03801">
    <property type="entry name" value="GT4_PimA-like"/>
    <property type="match status" value="1"/>
</dbReference>